<name>A0A1Q8R1J3_9FIRM</name>
<sequence>MRRQCLQEGLIRAKTVSSWALAKFSLKEKKLTFLASLYLNYSEQL</sequence>
<protein>
    <submittedName>
        <fullName evidence="1">Uncharacterized protein</fullName>
    </submittedName>
</protein>
<gene>
    <name evidence="1" type="ORF">DSOL_0690</name>
</gene>
<dbReference type="Proteomes" id="UP000186102">
    <property type="component" value="Unassembled WGS sequence"/>
</dbReference>
<proteinExistence type="predicted"/>
<dbReference type="EMBL" id="MLBF01000003">
    <property type="protein sequence ID" value="OLN33444.1"/>
    <property type="molecule type" value="Genomic_DNA"/>
</dbReference>
<reference evidence="1 2" key="1">
    <citation type="submission" date="2016-09" db="EMBL/GenBank/DDBJ databases">
        <title>Complete genome of Desulfosporosinus sp. OL.</title>
        <authorList>
            <person name="Mardanov A."/>
            <person name="Beletsky A."/>
            <person name="Panova A."/>
            <person name="Karnachuk O."/>
            <person name="Ravin N."/>
        </authorList>
    </citation>
    <scope>NUCLEOTIDE SEQUENCE [LARGE SCALE GENOMIC DNA]</scope>
    <source>
        <strain evidence="1 2">OL</strain>
    </source>
</reference>
<organism evidence="1 2">
    <name type="scientific">Desulfosporosinus metallidurans</name>
    <dbReference type="NCBI Taxonomy" id="1888891"/>
    <lineage>
        <taxon>Bacteria</taxon>
        <taxon>Bacillati</taxon>
        <taxon>Bacillota</taxon>
        <taxon>Clostridia</taxon>
        <taxon>Eubacteriales</taxon>
        <taxon>Desulfitobacteriaceae</taxon>
        <taxon>Desulfosporosinus</taxon>
    </lineage>
</organism>
<evidence type="ECO:0000313" key="1">
    <source>
        <dbReference type="EMBL" id="OLN33444.1"/>
    </source>
</evidence>
<comment type="caution">
    <text evidence="1">The sequence shown here is derived from an EMBL/GenBank/DDBJ whole genome shotgun (WGS) entry which is preliminary data.</text>
</comment>
<keyword evidence="2" id="KW-1185">Reference proteome</keyword>
<accession>A0A1Q8R1J3</accession>
<evidence type="ECO:0000313" key="2">
    <source>
        <dbReference type="Proteomes" id="UP000186102"/>
    </source>
</evidence>
<dbReference type="AlphaFoldDB" id="A0A1Q8R1J3"/>